<feature type="domain" description="PB1" evidence="2">
    <location>
        <begin position="52"/>
        <end position="144"/>
    </location>
</feature>
<dbReference type="AlphaFoldDB" id="A0A8T1PQS7"/>
<feature type="compositionally biased region" description="Polar residues" evidence="1">
    <location>
        <begin position="214"/>
        <end position="229"/>
    </location>
</feature>
<dbReference type="Pfam" id="PF00564">
    <property type="entry name" value="PB1"/>
    <property type="match status" value="1"/>
</dbReference>
<dbReference type="FunFam" id="3.10.20.90:FF:000058">
    <property type="entry name" value="Octicosapeptide/phox/Bem1p domain kinase superfamily protein"/>
    <property type="match status" value="1"/>
</dbReference>
<reference evidence="3" key="1">
    <citation type="submission" date="2020-12" db="EMBL/GenBank/DDBJ databases">
        <title>WGS assembly of Carya illinoinensis cv. Pawnee.</title>
        <authorList>
            <person name="Platts A."/>
            <person name="Shu S."/>
            <person name="Wright S."/>
            <person name="Barry K."/>
            <person name="Edger P."/>
            <person name="Pires J.C."/>
            <person name="Schmutz J."/>
        </authorList>
    </citation>
    <scope>NUCLEOTIDE SEQUENCE</scope>
    <source>
        <tissue evidence="3">Leaf</tissue>
    </source>
</reference>
<keyword evidence="4" id="KW-1185">Reference proteome</keyword>
<evidence type="ECO:0000259" key="2">
    <source>
        <dbReference type="SMART" id="SM00666"/>
    </source>
</evidence>
<sequence length="440" mass="48562">MMSRHAYELESGTADSVASSPLSDHPLYTMHDHQNAHVRFMCSFGGKILPRPHDNQLRYVGGDTRIVAVQRCTNFSTLLTKLSELSGTTDMNIKYQLPNEDLDALISVSSDEDVENMIDEYYDRLRHNQNHPRLARLRLFLFPNGDQISRTSSISSLLRGSTNREHWFLDAINGSSSLSSGLQRNQSEVSSIVSEIPDFLFGLDNSDQETQTKLKSIRPTLTQKTSSLDMGSLPPATASTFCSSSSAPGVPQIPNLPPVKTRPDLRDRYEEGEDQLNHQPEGFTETTEPPISQPTAYSASAEMPHYFLDSRYHGHAAEPVPAVYYVPGQIPPGNASVQPISIRAPYVHQYLTVPGQVPLNYQYRVSDVGQVYGGGMSPVTAAFEPYDVQARVAPDGVNRQVFYGVKNPGMVPLYRNMVVPGGEDSQGNIVSEAKTGRVSQ</sequence>
<name>A0A8T1PQS7_CARIL</name>
<gene>
    <name evidence="3" type="ORF">CIPAW_09G157000</name>
</gene>
<organism evidence="3 4">
    <name type="scientific">Carya illinoinensis</name>
    <name type="common">Pecan</name>
    <dbReference type="NCBI Taxonomy" id="32201"/>
    <lineage>
        <taxon>Eukaryota</taxon>
        <taxon>Viridiplantae</taxon>
        <taxon>Streptophyta</taxon>
        <taxon>Embryophyta</taxon>
        <taxon>Tracheophyta</taxon>
        <taxon>Spermatophyta</taxon>
        <taxon>Magnoliopsida</taxon>
        <taxon>eudicotyledons</taxon>
        <taxon>Gunneridae</taxon>
        <taxon>Pentapetalae</taxon>
        <taxon>rosids</taxon>
        <taxon>fabids</taxon>
        <taxon>Fagales</taxon>
        <taxon>Juglandaceae</taxon>
        <taxon>Carya</taxon>
    </lineage>
</organism>
<dbReference type="PANTHER" id="PTHR31066:SF33">
    <property type="entry name" value="OS07G0556300 PROTEIN"/>
    <property type="match status" value="1"/>
</dbReference>
<proteinExistence type="predicted"/>
<comment type="caution">
    <text evidence="3">The sequence shown here is derived from an EMBL/GenBank/DDBJ whole genome shotgun (WGS) entry which is preliminary data.</text>
</comment>
<evidence type="ECO:0000313" key="3">
    <source>
        <dbReference type="EMBL" id="KAG6642680.1"/>
    </source>
</evidence>
<dbReference type="PANTHER" id="PTHR31066">
    <property type="entry name" value="OS05G0427100 PROTEIN-RELATED"/>
    <property type="match status" value="1"/>
</dbReference>
<dbReference type="InterPro" id="IPR000270">
    <property type="entry name" value="PB1_dom"/>
</dbReference>
<evidence type="ECO:0000256" key="1">
    <source>
        <dbReference type="SAM" id="MobiDB-lite"/>
    </source>
</evidence>
<dbReference type="Proteomes" id="UP000811609">
    <property type="component" value="Chromosome 9"/>
</dbReference>
<protein>
    <recommendedName>
        <fullName evidence="2">PB1 domain-containing protein</fullName>
    </recommendedName>
</protein>
<dbReference type="InterPro" id="IPR053198">
    <property type="entry name" value="Gynoecium_Dev_Regulator"/>
</dbReference>
<dbReference type="EMBL" id="CM031817">
    <property type="protein sequence ID" value="KAG6642680.1"/>
    <property type="molecule type" value="Genomic_DNA"/>
</dbReference>
<dbReference type="SMART" id="SM00666">
    <property type="entry name" value="PB1"/>
    <property type="match status" value="1"/>
</dbReference>
<dbReference type="CDD" id="cd06410">
    <property type="entry name" value="PB1_UP2"/>
    <property type="match status" value="1"/>
</dbReference>
<feature type="compositionally biased region" description="Low complexity" evidence="1">
    <location>
        <begin position="234"/>
        <end position="248"/>
    </location>
</feature>
<feature type="region of interest" description="Disordered" evidence="1">
    <location>
        <begin position="214"/>
        <end position="291"/>
    </location>
</feature>
<evidence type="ECO:0000313" key="4">
    <source>
        <dbReference type="Proteomes" id="UP000811609"/>
    </source>
</evidence>
<accession>A0A8T1PQS7</accession>